<feature type="region of interest" description="Disordered" evidence="1">
    <location>
        <begin position="1"/>
        <end position="43"/>
    </location>
</feature>
<comment type="caution">
    <text evidence="2">The sequence shown here is derived from an EMBL/GenBank/DDBJ whole genome shotgun (WGS) entry which is preliminary data.</text>
</comment>
<organism evidence="2 3">
    <name type="scientific">Iris pallida</name>
    <name type="common">Sweet iris</name>
    <dbReference type="NCBI Taxonomy" id="29817"/>
    <lineage>
        <taxon>Eukaryota</taxon>
        <taxon>Viridiplantae</taxon>
        <taxon>Streptophyta</taxon>
        <taxon>Embryophyta</taxon>
        <taxon>Tracheophyta</taxon>
        <taxon>Spermatophyta</taxon>
        <taxon>Magnoliopsida</taxon>
        <taxon>Liliopsida</taxon>
        <taxon>Asparagales</taxon>
        <taxon>Iridaceae</taxon>
        <taxon>Iridoideae</taxon>
        <taxon>Irideae</taxon>
        <taxon>Iris</taxon>
    </lineage>
</organism>
<dbReference type="AlphaFoldDB" id="A0AAX6F834"/>
<evidence type="ECO:0000313" key="2">
    <source>
        <dbReference type="EMBL" id="KAJ6812516.1"/>
    </source>
</evidence>
<name>A0AAX6F834_IRIPA</name>
<feature type="region of interest" description="Disordered" evidence="1">
    <location>
        <begin position="268"/>
        <end position="293"/>
    </location>
</feature>
<reference evidence="2" key="2">
    <citation type="submission" date="2023-04" db="EMBL/GenBank/DDBJ databases">
        <authorList>
            <person name="Bruccoleri R.E."/>
            <person name="Oakeley E.J."/>
            <person name="Faust A.-M."/>
            <person name="Dessus-Babus S."/>
            <person name="Altorfer M."/>
            <person name="Burckhardt D."/>
            <person name="Oertli M."/>
            <person name="Naumann U."/>
            <person name="Petersen F."/>
            <person name="Wong J."/>
        </authorList>
    </citation>
    <scope>NUCLEOTIDE SEQUENCE</scope>
    <source>
        <strain evidence="2">GSM-AAB239-AS_SAM_17_03QT</strain>
        <tissue evidence="2">Leaf</tissue>
    </source>
</reference>
<feature type="compositionally biased region" description="Polar residues" evidence="1">
    <location>
        <begin position="624"/>
        <end position="635"/>
    </location>
</feature>
<feature type="compositionally biased region" description="Polar residues" evidence="1">
    <location>
        <begin position="284"/>
        <end position="293"/>
    </location>
</feature>
<feature type="region of interest" description="Disordered" evidence="1">
    <location>
        <begin position="411"/>
        <end position="442"/>
    </location>
</feature>
<sequence length="942" mass="101993">MEAPLSPVPSSAPVAEEAAGASLLRSPMDVSHQPESSENQMDRKENLCMVSEDNVSMPDLPKETMMRKKMNTRGGGCNMRKSLAWNKAFFTEEGVLDNLELSLLGRSSTKPSVNLLSVSEMSPLSTYSKGSIRPPLHDLEANMSGQVHKMSQNKVPKGRKLFSSISEESEVHLISGKTPSAKGIPRNIPRYNLNFDHTQKRVASVSTTNPTSKLLKFMPTKTYAATPPSSSISVMLATKSSKSANSLPKVNAGRGVVRAAITKNNSVCPSSSSKLSAADHNRKTNSQLNNGSTISKLIPKHLSSSKLNETITSGSVKAASSMSQGINDVHGGPAPVYARPSALRMPSPSLRFFCQGKASPSYDNQSQRPTQPSECKGPSLRQHMYLKRDGELRPLPSNRQQPTKVSAAIKSGAGTGISNSSVPLPAANFLKPPPSTSENNSSMEVNLEMKQADGIDKRVAAMLGGSHFQKDGQELSANHQLLDHNNDNQPLAVSSGKSNPDGLQEASDDGRSSESSNPYFSEGIPQSVKPNVADHVQSDCPSTRGFSGSEVLRPNTSSEIGFSRELKEHKAKEIQEYDSGSENMCIQSHVGVKLNETYPVSTEDRQCAENFDVSEQRYGFTVRNNQPLAVSSGKSNPDGLQEASDDGSSSESSNPYFSEGIPQSVKPNVADHVQSACPSTRGFSGSEVLRPNTSSEIGFSRELKEHKAKEIQEYDSGSENMCIQSHVGVKLNETYPVSTEDRQCAENFDVSEQRYGFTFRNIDRDALLEAKGSLNQRTDQIASACLKSHIQLDDYSTKISSNSLQAAIPRSICVTSEVNTAFSEEFEPSILQDGELQHGQSQCDSRKGIGSVKEDLSMTVESISTDKINQGVPLGAVPFSDEWLAAVEAFGEDILEKKTGRVQNSPRDKASPEPGPWSPVKKKAQEIGPYDCTKYSKNNMPT</sequence>
<keyword evidence="3" id="KW-1185">Reference proteome</keyword>
<feature type="compositionally biased region" description="Low complexity" evidence="1">
    <location>
        <begin position="1"/>
        <end position="23"/>
    </location>
</feature>
<feature type="compositionally biased region" description="Polar residues" evidence="1">
    <location>
        <begin position="487"/>
        <end position="498"/>
    </location>
</feature>
<dbReference type="Proteomes" id="UP001140949">
    <property type="component" value="Unassembled WGS sequence"/>
</dbReference>
<feature type="compositionally biased region" description="Polar residues" evidence="1">
    <location>
        <begin position="361"/>
        <end position="373"/>
    </location>
</feature>
<feature type="region of interest" description="Disordered" evidence="1">
    <location>
        <begin position="677"/>
        <end position="697"/>
    </location>
</feature>
<proteinExistence type="predicted"/>
<evidence type="ECO:0000256" key="1">
    <source>
        <dbReference type="SAM" id="MobiDB-lite"/>
    </source>
</evidence>
<dbReference type="EMBL" id="JANAVB010031019">
    <property type="protein sequence ID" value="KAJ6812516.1"/>
    <property type="molecule type" value="Genomic_DNA"/>
</dbReference>
<feature type="region of interest" description="Disordered" evidence="1">
    <location>
        <begin position="897"/>
        <end position="942"/>
    </location>
</feature>
<feature type="region of interest" description="Disordered" evidence="1">
    <location>
        <begin position="483"/>
        <end position="564"/>
    </location>
</feature>
<protein>
    <submittedName>
        <fullName evidence="2">Uncharacterized protein</fullName>
    </submittedName>
</protein>
<reference evidence="2" key="1">
    <citation type="journal article" date="2023" name="GigaByte">
        <title>Genome assembly of the bearded iris, Iris pallida Lam.</title>
        <authorList>
            <person name="Bruccoleri R.E."/>
            <person name="Oakeley E.J."/>
            <person name="Faust A.M.E."/>
            <person name="Altorfer M."/>
            <person name="Dessus-Babus S."/>
            <person name="Burckhardt D."/>
            <person name="Oertli M."/>
            <person name="Naumann U."/>
            <person name="Petersen F."/>
            <person name="Wong J."/>
        </authorList>
    </citation>
    <scope>NUCLEOTIDE SEQUENCE</scope>
    <source>
        <strain evidence="2">GSM-AAB239-AS_SAM_17_03QT</strain>
    </source>
</reference>
<dbReference type="InterPro" id="IPR045882">
    <property type="entry name" value="GPT1/2"/>
</dbReference>
<dbReference type="PANTHER" id="PTHR33737">
    <property type="entry name" value="OS05G0121800 PROTEIN"/>
    <property type="match status" value="1"/>
</dbReference>
<evidence type="ECO:0000313" key="3">
    <source>
        <dbReference type="Proteomes" id="UP001140949"/>
    </source>
</evidence>
<feature type="region of interest" description="Disordered" evidence="1">
    <location>
        <begin position="354"/>
        <end position="379"/>
    </location>
</feature>
<dbReference type="GO" id="GO:0008017">
    <property type="term" value="F:microtubule binding"/>
    <property type="evidence" value="ECO:0007669"/>
    <property type="project" value="InterPro"/>
</dbReference>
<feature type="region of interest" description="Disordered" evidence="1">
    <location>
        <begin position="624"/>
        <end position="664"/>
    </location>
</feature>
<accession>A0AAX6F834</accession>
<dbReference type="PANTHER" id="PTHR33737:SF19">
    <property type="entry name" value="BNAA10G12980D PROTEIN"/>
    <property type="match status" value="1"/>
</dbReference>
<gene>
    <name evidence="2" type="ORF">M6B38_147930</name>
</gene>